<gene>
    <name evidence="7" type="ORF">IV203_001036</name>
</gene>
<dbReference type="GO" id="GO:0005737">
    <property type="term" value="C:cytoplasm"/>
    <property type="evidence" value="ECO:0007669"/>
    <property type="project" value="TreeGrafter"/>
</dbReference>
<accession>A0A9K3PQL2</accession>
<evidence type="ECO:0000256" key="5">
    <source>
        <dbReference type="SAM" id="MobiDB-lite"/>
    </source>
</evidence>
<name>A0A9K3PQL2_9STRA</name>
<evidence type="ECO:0000313" key="7">
    <source>
        <dbReference type="EMBL" id="KAG7356350.1"/>
    </source>
</evidence>
<dbReference type="CDD" id="cd04666">
    <property type="entry name" value="NUDIX_DIPP2_like_Nudt4"/>
    <property type="match status" value="1"/>
</dbReference>
<comment type="caution">
    <text evidence="7">The sequence shown here is derived from an EMBL/GenBank/DDBJ whole genome shotgun (WGS) entry which is preliminary data.</text>
</comment>
<reference evidence="7" key="2">
    <citation type="submission" date="2021-04" db="EMBL/GenBank/DDBJ databases">
        <authorList>
            <person name="Podell S."/>
        </authorList>
    </citation>
    <scope>NUCLEOTIDE SEQUENCE</scope>
    <source>
        <strain evidence="7">Hildebrandi</strain>
    </source>
</reference>
<evidence type="ECO:0000256" key="4">
    <source>
        <dbReference type="ARBA" id="ARBA00022842"/>
    </source>
</evidence>
<evidence type="ECO:0000256" key="1">
    <source>
        <dbReference type="ARBA" id="ARBA00001946"/>
    </source>
</evidence>
<sequence>MVTSPLPSPVGPDDAAAAAAAAVPSVTTASPAAVSDGDATTASLIPQVQVDMSQIVGRIKEAPVCVDARLKKEAMSAEELSKFCFGGGSSSSSATTTLTLPATPSTTATGAAVVGAAYEPSVISSGSSTASRDSSDFSDLEGHATAIQSITTKVLSSVSPNPSWYLEARKEESERINYKINTQKISRNGRQTQRWHTDPSTQRMYRLTTGCIPVVEDGKILLVSSSRKPEWILPKGGWEMDEAMEESAIRETFEEAGVFGILGPVLSEIEYETRKAKKRRLEFEEIQRKAKKENEAESPSQGPPKTIEEAQPAIVAGVSSAIETHHHKPTHDGDASSVASDLSQNYTHVKMKLFPLYVTDVRKSWPEEGRFRKAVPIDEAIRITESRPEFQAALKQLKERNLHLPQLAAPTLPPKIQESSPAADLTITQR</sequence>
<dbReference type="OrthoDB" id="2011998at2759"/>
<feature type="region of interest" description="Disordered" evidence="5">
    <location>
        <begin position="288"/>
        <end position="309"/>
    </location>
</feature>
<evidence type="ECO:0000313" key="8">
    <source>
        <dbReference type="Proteomes" id="UP000693970"/>
    </source>
</evidence>
<feature type="domain" description="Nudix hydrolase" evidence="6">
    <location>
        <begin position="204"/>
        <end position="398"/>
    </location>
</feature>
<dbReference type="GO" id="GO:0046872">
    <property type="term" value="F:metal ion binding"/>
    <property type="evidence" value="ECO:0007669"/>
    <property type="project" value="UniProtKB-KW"/>
</dbReference>
<dbReference type="GO" id="GO:0016462">
    <property type="term" value="F:pyrophosphatase activity"/>
    <property type="evidence" value="ECO:0007669"/>
    <property type="project" value="InterPro"/>
</dbReference>
<dbReference type="PANTHER" id="PTHR12629">
    <property type="entry name" value="DIPHOSPHOINOSITOL POLYPHOSPHATE PHOSPHOHYDROLASE"/>
    <property type="match status" value="1"/>
</dbReference>
<evidence type="ECO:0000256" key="3">
    <source>
        <dbReference type="ARBA" id="ARBA00022801"/>
    </source>
</evidence>
<dbReference type="AlphaFoldDB" id="A0A9K3PQL2"/>
<dbReference type="Proteomes" id="UP000693970">
    <property type="component" value="Unassembled WGS sequence"/>
</dbReference>
<dbReference type="PANTHER" id="PTHR12629:SF0">
    <property type="entry name" value="DIPHOSPHOINOSITOL-POLYPHOSPHATE DIPHOSPHATASE"/>
    <property type="match status" value="1"/>
</dbReference>
<reference evidence="7" key="1">
    <citation type="journal article" date="2021" name="Sci. Rep.">
        <title>Diploid genomic architecture of Nitzschia inconspicua, an elite biomass production diatom.</title>
        <authorList>
            <person name="Oliver A."/>
            <person name="Podell S."/>
            <person name="Pinowska A."/>
            <person name="Traller J.C."/>
            <person name="Smith S.R."/>
            <person name="McClure R."/>
            <person name="Beliaev A."/>
            <person name="Bohutskyi P."/>
            <person name="Hill E.A."/>
            <person name="Rabines A."/>
            <person name="Zheng H."/>
            <person name="Allen L.Z."/>
            <person name="Kuo A."/>
            <person name="Grigoriev I.V."/>
            <person name="Allen A.E."/>
            <person name="Hazlebeck D."/>
            <person name="Allen E.E."/>
        </authorList>
    </citation>
    <scope>NUCLEOTIDE SEQUENCE</scope>
    <source>
        <strain evidence="7">Hildebrandi</strain>
    </source>
</reference>
<proteinExistence type="predicted"/>
<dbReference type="InterPro" id="IPR000086">
    <property type="entry name" value="NUDIX_hydrolase_dom"/>
</dbReference>
<evidence type="ECO:0000259" key="6">
    <source>
        <dbReference type="PROSITE" id="PS51462"/>
    </source>
</evidence>
<evidence type="ECO:0000256" key="2">
    <source>
        <dbReference type="ARBA" id="ARBA00022723"/>
    </source>
</evidence>
<dbReference type="GO" id="GO:0005634">
    <property type="term" value="C:nucleus"/>
    <property type="evidence" value="ECO:0007669"/>
    <property type="project" value="TreeGrafter"/>
</dbReference>
<comment type="cofactor">
    <cofactor evidence="1">
        <name>Mg(2+)</name>
        <dbReference type="ChEBI" id="CHEBI:18420"/>
    </cofactor>
</comment>
<keyword evidence="2" id="KW-0479">Metal-binding</keyword>
<organism evidence="7 8">
    <name type="scientific">Nitzschia inconspicua</name>
    <dbReference type="NCBI Taxonomy" id="303405"/>
    <lineage>
        <taxon>Eukaryota</taxon>
        <taxon>Sar</taxon>
        <taxon>Stramenopiles</taxon>
        <taxon>Ochrophyta</taxon>
        <taxon>Bacillariophyta</taxon>
        <taxon>Bacillariophyceae</taxon>
        <taxon>Bacillariophycidae</taxon>
        <taxon>Bacillariales</taxon>
        <taxon>Bacillariaceae</taxon>
        <taxon>Nitzschia</taxon>
    </lineage>
</organism>
<dbReference type="InterPro" id="IPR047198">
    <property type="entry name" value="DDP-like_NUDIX"/>
</dbReference>
<feature type="region of interest" description="Disordered" evidence="5">
    <location>
        <begin position="408"/>
        <end position="430"/>
    </location>
</feature>
<dbReference type="Pfam" id="PF00293">
    <property type="entry name" value="NUDIX"/>
    <property type="match status" value="1"/>
</dbReference>
<keyword evidence="3" id="KW-0378">Hydrolase</keyword>
<dbReference type="PROSITE" id="PS51462">
    <property type="entry name" value="NUDIX"/>
    <property type="match status" value="1"/>
</dbReference>
<dbReference type="EMBL" id="JAGRRH010000015">
    <property type="protein sequence ID" value="KAG7356350.1"/>
    <property type="molecule type" value="Genomic_DNA"/>
</dbReference>
<keyword evidence="4" id="KW-0460">Magnesium</keyword>
<protein>
    <submittedName>
        <fullName evidence="7">NUDIX domain containing protein</fullName>
    </submittedName>
</protein>
<keyword evidence="8" id="KW-1185">Reference proteome</keyword>